<protein>
    <recommendedName>
        <fullName evidence="9">Glycine zipper 2TM domain-containing protein</fullName>
    </recommendedName>
</protein>
<keyword evidence="4" id="KW-0564">Palmitate</keyword>
<organism evidence="7 8">
    <name type="scientific">Pseudaeromonas sharmana</name>
    <dbReference type="NCBI Taxonomy" id="328412"/>
    <lineage>
        <taxon>Bacteria</taxon>
        <taxon>Pseudomonadati</taxon>
        <taxon>Pseudomonadota</taxon>
        <taxon>Gammaproteobacteria</taxon>
        <taxon>Aeromonadales</taxon>
        <taxon>Aeromonadaceae</taxon>
        <taxon>Pseudaeromonas</taxon>
    </lineage>
</organism>
<keyword evidence="2 6" id="KW-0732">Signal</keyword>
<reference evidence="8" key="1">
    <citation type="journal article" date="2019" name="Int. J. Syst. Evol. Microbiol.">
        <title>The Global Catalogue of Microorganisms (GCM) 10K type strain sequencing project: providing services to taxonomists for standard genome sequencing and annotation.</title>
        <authorList>
            <consortium name="The Broad Institute Genomics Platform"/>
            <consortium name="The Broad Institute Genome Sequencing Center for Infectious Disease"/>
            <person name="Wu L."/>
            <person name="Ma J."/>
        </authorList>
    </citation>
    <scope>NUCLEOTIDE SEQUENCE [LARGE SCALE GENOMIC DNA]</scope>
    <source>
        <strain evidence="8">CCUG 54939</strain>
    </source>
</reference>
<comment type="subcellular location">
    <subcellularLocation>
        <location evidence="1">Cell outer membrane</location>
        <topology evidence="1">Lipid-anchor</topology>
    </subcellularLocation>
</comment>
<dbReference type="InterPro" id="IPR051407">
    <property type="entry name" value="Bact_OM_lipoprot/Surf_antigen"/>
</dbReference>
<evidence type="ECO:0000256" key="3">
    <source>
        <dbReference type="ARBA" id="ARBA00023136"/>
    </source>
</evidence>
<proteinExistence type="predicted"/>
<dbReference type="EMBL" id="JBHSAF010000007">
    <property type="protein sequence ID" value="MFC3913377.1"/>
    <property type="molecule type" value="Genomic_DNA"/>
</dbReference>
<evidence type="ECO:0000256" key="4">
    <source>
        <dbReference type="ARBA" id="ARBA00023139"/>
    </source>
</evidence>
<evidence type="ECO:0000256" key="5">
    <source>
        <dbReference type="ARBA" id="ARBA00023288"/>
    </source>
</evidence>
<evidence type="ECO:0000256" key="6">
    <source>
        <dbReference type="SAM" id="SignalP"/>
    </source>
</evidence>
<dbReference type="PANTHER" id="PTHR35603:SF1">
    <property type="entry name" value="OUTER MEMBRANE LIPOPROTEIN SLYB"/>
    <property type="match status" value="1"/>
</dbReference>
<dbReference type="Proteomes" id="UP001595692">
    <property type="component" value="Unassembled WGS sequence"/>
</dbReference>
<sequence length="171" mass="17210">MKLNTTLTCLSLSAALLAGCQSTGSEYKASVYDTNQVNTKQEAKTVKIISVLPAQVAVDNTEGKEAAKTFGTLLGAVAGGAVGYNAGGGKSAAGTVAGAVGGGTLGAIAGNMAEDKILVDGVTLAYSEEDKIYTSTQVGKVCEFQPGVALVVTTTSNETRIQPNATCPKES</sequence>
<keyword evidence="3" id="KW-0472">Membrane</keyword>
<evidence type="ECO:0000256" key="2">
    <source>
        <dbReference type="ARBA" id="ARBA00022729"/>
    </source>
</evidence>
<dbReference type="PROSITE" id="PS51257">
    <property type="entry name" value="PROKAR_LIPOPROTEIN"/>
    <property type="match status" value="1"/>
</dbReference>
<accession>A0ABV8CMF9</accession>
<feature type="chain" id="PRO_5045377114" description="Glycine zipper 2TM domain-containing protein" evidence="6">
    <location>
        <begin position="19"/>
        <end position="171"/>
    </location>
</feature>
<feature type="signal peptide" evidence="6">
    <location>
        <begin position="1"/>
        <end position="18"/>
    </location>
</feature>
<comment type="caution">
    <text evidence="7">The sequence shown here is derived from an EMBL/GenBank/DDBJ whole genome shotgun (WGS) entry which is preliminary data.</text>
</comment>
<name>A0ABV8CMF9_9GAMM</name>
<dbReference type="PANTHER" id="PTHR35603">
    <property type="match status" value="1"/>
</dbReference>
<dbReference type="RefSeq" id="WP_377151679.1">
    <property type="nucleotide sequence ID" value="NZ_JBHSAF010000007.1"/>
</dbReference>
<gene>
    <name evidence="7" type="ORF">ACFOSS_07870</name>
</gene>
<evidence type="ECO:0000313" key="7">
    <source>
        <dbReference type="EMBL" id="MFC3913377.1"/>
    </source>
</evidence>
<evidence type="ECO:0008006" key="9">
    <source>
        <dbReference type="Google" id="ProtNLM"/>
    </source>
</evidence>
<evidence type="ECO:0000313" key="8">
    <source>
        <dbReference type="Proteomes" id="UP001595692"/>
    </source>
</evidence>
<keyword evidence="5" id="KW-0449">Lipoprotein</keyword>
<keyword evidence="8" id="KW-1185">Reference proteome</keyword>
<evidence type="ECO:0000256" key="1">
    <source>
        <dbReference type="ARBA" id="ARBA00004459"/>
    </source>
</evidence>